<reference evidence="1" key="1">
    <citation type="submission" date="2020-04" db="EMBL/GenBank/DDBJ databases">
        <authorList>
            <person name="Alioto T."/>
            <person name="Alioto T."/>
            <person name="Gomez Garrido J."/>
        </authorList>
    </citation>
    <scope>NUCLEOTIDE SEQUENCE</scope>
    <source>
        <strain evidence="1">A484AB</strain>
    </source>
</reference>
<accession>A0A6S7KP43</accession>
<proteinExistence type="predicted"/>
<organism evidence="1 2">
    <name type="scientific">Paramuricea clavata</name>
    <name type="common">Red gorgonian</name>
    <name type="synonym">Violescent sea-whip</name>
    <dbReference type="NCBI Taxonomy" id="317549"/>
    <lineage>
        <taxon>Eukaryota</taxon>
        <taxon>Metazoa</taxon>
        <taxon>Cnidaria</taxon>
        <taxon>Anthozoa</taxon>
        <taxon>Octocorallia</taxon>
        <taxon>Malacalcyonacea</taxon>
        <taxon>Plexauridae</taxon>
        <taxon>Paramuricea</taxon>
    </lineage>
</organism>
<sequence>MADRVEPFLRDLITISEQAQRHLHTDNLNIVENLRRRLDDCHNTVQIILMYCIEHDVCVEVLYMLREIHNRLAVFLGHYNEICDRNVVENEHIQLSQPLIFEAQQIHEPGRPILNIPEDTLRELHDIHNSWSSVARLTGVSYRTLLRRRQQYGLEIANTVGPRITYTDLDDEQLCAIVRDILQLMPDAGETYVIGAIKSRGINIQRWRVRNAIQIVDPVSRALRRTLAVVRRVYNVRCPNAL</sequence>
<evidence type="ECO:0000313" key="1">
    <source>
        <dbReference type="EMBL" id="CAB4043751.1"/>
    </source>
</evidence>
<dbReference type="AlphaFoldDB" id="A0A6S7KP43"/>
<dbReference type="EMBL" id="CACRXK020033070">
    <property type="protein sequence ID" value="CAB4043751.1"/>
    <property type="molecule type" value="Genomic_DNA"/>
</dbReference>
<dbReference type="PANTHER" id="PTHR46791:SF4">
    <property type="match status" value="1"/>
</dbReference>
<dbReference type="OrthoDB" id="5986638at2759"/>
<keyword evidence="2" id="KW-1185">Reference proteome</keyword>
<gene>
    <name evidence="1" type="ORF">PACLA_8A033455</name>
</gene>
<feature type="non-terminal residue" evidence="1">
    <location>
        <position position="242"/>
    </location>
</feature>
<comment type="caution">
    <text evidence="1">The sequence shown here is derived from an EMBL/GenBank/DDBJ whole genome shotgun (WGS) entry which is preliminary data.</text>
</comment>
<protein>
    <submittedName>
        <fullName evidence="1">Uncharacterized protein</fullName>
    </submittedName>
</protein>
<dbReference type="PANTHER" id="PTHR46791">
    <property type="entry name" value="EXPRESSED PROTEIN"/>
    <property type="match status" value="1"/>
</dbReference>
<evidence type="ECO:0000313" key="2">
    <source>
        <dbReference type="Proteomes" id="UP001152795"/>
    </source>
</evidence>
<dbReference type="Proteomes" id="UP001152795">
    <property type="component" value="Unassembled WGS sequence"/>
</dbReference>
<name>A0A6S7KP43_PARCT</name>